<gene>
    <name evidence="5" type="primary">yegW_2</name>
    <name evidence="5" type="ORF">NCTC10211_04390</name>
</gene>
<dbReference type="InterPro" id="IPR036388">
    <property type="entry name" value="WH-like_DNA-bd_sf"/>
</dbReference>
<dbReference type="InterPro" id="IPR000524">
    <property type="entry name" value="Tscrpt_reg_HTH_GntR"/>
</dbReference>
<accession>A0A379ZWH7</accession>
<dbReference type="Pfam" id="PF00392">
    <property type="entry name" value="GntR"/>
    <property type="match status" value="1"/>
</dbReference>
<evidence type="ECO:0000256" key="1">
    <source>
        <dbReference type="ARBA" id="ARBA00023015"/>
    </source>
</evidence>
<sequence>MSKEINQRPAGKNCCRIWPARGAMPLYLRFNASVRQAIEQGLLNAGDFLPSERLFTERLGISRITVRKSAGLP</sequence>
<keyword evidence="1" id="KW-0805">Transcription regulation</keyword>
<dbReference type="Gene3D" id="1.10.10.10">
    <property type="entry name" value="Winged helix-like DNA-binding domain superfamily/Winged helix DNA-binding domain"/>
    <property type="match status" value="1"/>
</dbReference>
<keyword evidence="2" id="KW-0238">DNA-binding</keyword>
<evidence type="ECO:0000256" key="3">
    <source>
        <dbReference type="ARBA" id="ARBA00023163"/>
    </source>
</evidence>
<dbReference type="InterPro" id="IPR036390">
    <property type="entry name" value="WH_DNA-bd_sf"/>
</dbReference>
<name>A0A379ZWH7_SERMA</name>
<dbReference type="AlphaFoldDB" id="A0A379ZWH7"/>
<dbReference type="Proteomes" id="UP000254765">
    <property type="component" value="Unassembled WGS sequence"/>
</dbReference>
<dbReference type="SUPFAM" id="SSF46785">
    <property type="entry name" value="Winged helix' DNA-binding domain"/>
    <property type="match status" value="1"/>
</dbReference>
<dbReference type="GO" id="GO:0003677">
    <property type="term" value="F:DNA binding"/>
    <property type="evidence" value="ECO:0007669"/>
    <property type="project" value="UniProtKB-KW"/>
</dbReference>
<reference evidence="5 6" key="1">
    <citation type="submission" date="2018-06" db="EMBL/GenBank/DDBJ databases">
        <authorList>
            <consortium name="Pathogen Informatics"/>
            <person name="Doyle S."/>
        </authorList>
    </citation>
    <scope>NUCLEOTIDE SEQUENCE [LARGE SCALE GENOMIC DNA]</scope>
    <source>
        <strain evidence="5 6">NCTC10211</strain>
    </source>
</reference>
<dbReference type="EMBL" id="UGYK01000002">
    <property type="protein sequence ID" value="SUI69453.1"/>
    <property type="molecule type" value="Genomic_DNA"/>
</dbReference>
<keyword evidence="3" id="KW-0804">Transcription</keyword>
<evidence type="ECO:0000256" key="2">
    <source>
        <dbReference type="ARBA" id="ARBA00023125"/>
    </source>
</evidence>
<feature type="domain" description="HTH gntR-type" evidence="4">
    <location>
        <begin position="24"/>
        <end position="73"/>
    </location>
</feature>
<evidence type="ECO:0000259" key="4">
    <source>
        <dbReference type="PROSITE" id="PS50949"/>
    </source>
</evidence>
<organism evidence="5 6">
    <name type="scientific">Serratia marcescens</name>
    <dbReference type="NCBI Taxonomy" id="615"/>
    <lineage>
        <taxon>Bacteria</taxon>
        <taxon>Pseudomonadati</taxon>
        <taxon>Pseudomonadota</taxon>
        <taxon>Gammaproteobacteria</taxon>
        <taxon>Enterobacterales</taxon>
        <taxon>Yersiniaceae</taxon>
        <taxon>Serratia</taxon>
    </lineage>
</organism>
<evidence type="ECO:0000313" key="5">
    <source>
        <dbReference type="EMBL" id="SUI69453.1"/>
    </source>
</evidence>
<dbReference type="PROSITE" id="PS50949">
    <property type="entry name" value="HTH_GNTR"/>
    <property type="match status" value="1"/>
</dbReference>
<proteinExistence type="predicted"/>
<evidence type="ECO:0000313" key="6">
    <source>
        <dbReference type="Proteomes" id="UP000254765"/>
    </source>
</evidence>
<dbReference type="GO" id="GO:0003700">
    <property type="term" value="F:DNA-binding transcription factor activity"/>
    <property type="evidence" value="ECO:0007669"/>
    <property type="project" value="InterPro"/>
</dbReference>
<protein>
    <submittedName>
        <fullName evidence="5">Uncharacterized HTH-type transcriptional regulator yegW</fullName>
    </submittedName>
</protein>